<organism evidence="2 3">
    <name type="scientific">Caenimonas sedimenti</name>
    <dbReference type="NCBI Taxonomy" id="2596921"/>
    <lineage>
        <taxon>Bacteria</taxon>
        <taxon>Pseudomonadati</taxon>
        <taxon>Pseudomonadota</taxon>
        <taxon>Betaproteobacteria</taxon>
        <taxon>Burkholderiales</taxon>
        <taxon>Comamonadaceae</taxon>
        <taxon>Caenimonas</taxon>
    </lineage>
</organism>
<evidence type="ECO:0000313" key="2">
    <source>
        <dbReference type="EMBL" id="TWO64994.1"/>
    </source>
</evidence>
<dbReference type="AlphaFoldDB" id="A0A562ZEN2"/>
<name>A0A562ZEN2_9BURK</name>
<comment type="caution">
    <text evidence="2">The sequence shown here is derived from an EMBL/GenBank/DDBJ whole genome shotgun (WGS) entry which is preliminary data.</text>
</comment>
<dbReference type="PROSITE" id="PS51257">
    <property type="entry name" value="PROKAR_LIPOPROTEIN"/>
    <property type="match status" value="1"/>
</dbReference>
<dbReference type="EMBL" id="VOBQ01000029">
    <property type="protein sequence ID" value="TWO64994.1"/>
    <property type="molecule type" value="Genomic_DNA"/>
</dbReference>
<proteinExistence type="predicted"/>
<gene>
    <name evidence="2" type="ORF">FN976_27495</name>
</gene>
<sequence>MARIVRLLLIAFAATALLGGCATGYLLDNRVQSFTTAGAAATPPFSYRFDRLPSQLAEPSQATLEAYADPALHKAGLQRDDAAPRYSVQVSARIQRTLSPWADPWQPWGWGFGIGGRGWGFHRPFPYMEQPWFQREVSVVVRELPANRVVFESHAANDGPWLDNRSVLPAMFEAALQGFPNPPTGPRRVDIQVGAAAR</sequence>
<evidence type="ECO:0000259" key="1">
    <source>
        <dbReference type="Pfam" id="PF13590"/>
    </source>
</evidence>
<accession>A0A562ZEN2</accession>
<keyword evidence="3" id="KW-1185">Reference proteome</keyword>
<dbReference type="RefSeq" id="WP_145897064.1">
    <property type="nucleotide sequence ID" value="NZ_VOBQ01000029.1"/>
</dbReference>
<dbReference type="OrthoDB" id="8687009at2"/>
<evidence type="ECO:0000313" key="3">
    <source>
        <dbReference type="Proteomes" id="UP000318199"/>
    </source>
</evidence>
<dbReference type="Proteomes" id="UP000318199">
    <property type="component" value="Unassembled WGS sequence"/>
</dbReference>
<protein>
    <submittedName>
        <fullName evidence="2">DUF4136 domain-containing protein</fullName>
    </submittedName>
</protein>
<feature type="domain" description="DUF4136" evidence="1">
    <location>
        <begin position="46"/>
        <end position="180"/>
    </location>
</feature>
<dbReference type="Pfam" id="PF13590">
    <property type="entry name" value="DUF4136"/>
    <property type="match status" value="1"/>
</dbReference>
<dbReference type="InterPro" id="IPR025411">
    <property type="entry name" value="DUF4136"/>
</dbReference>
<reference evidence="2 3" key="1">
    <citation type="submission" date="2019-07" db="EMBL/GenBank/DDBJ databases">
        <title>Caenimonas sedimenti sp. nov., isolated from activated sludge.</title>
        <authorList>
            <person name="Xu J."/>
        </authorList>
    </citation>
    <scope>NUCLEOTIDE SEQUENCE [LARGE SCALE GENOMIC DNA]</scope>
    <source>
        <strain evidence="2 3">HX-9-20</strain>
    </source>
</reference>